<proteinExistence type="predicted"/>
<organism evidence="1 2">
    <name type="scientific">Brunnivagina elsteri CCALA 953</name>
    <dbReference type="NCBI Taxonomy" id="987040"/>
    <lineage>
        <taxon>Bacteria</taxon>
        <taxon>Bacillati</taxon>
        <taxon>Cyanobacteriota</taxon>
        <taxon>Cyanophyceae</taxon>
        <taxon>Nostocales</taxon>
        <taxon>Calotrichaceae</taxon>
        <taxon>Brunnivagina</taxon>
    </lineage>
</organism>
<evidence type="ECO:0000313" key="2">
    <source>
        <dbReference type="Proteomes" id="UP000218238"/>
    </source>
</evidence>
<name>A0A2A2TIA0_9CYAN</name>
<gene>
    <name evidence="1" type="ORF">CK510_14400</name>
</gene>
<keyword evidence="2" id="KW-1185">Reference proteome</keyword>
<accession>A0A2A2TIA0</accession>
<sequence length="107" mass="11799">MKNIKFLTSACKYCRYYKPEGRRGGNCQQLGAPVLGSWKACSLALPPFAPSWETLEEVWILPQSKPVLASAILQNAILVKKSQMAMLQAKESALQSAELTETKTLVV</sequence>
<dbReference type="OrthoDB" id="515968at2"/>
<dbReference type="AlphaFoldDB" id="A0A2A2TIA0"/>
<reference evidence="1 2" key="1">
    <citation type="submission" date="2017-08" db="EMBL/GenBank/DDBJ databases">
        <title>Draft genome sequence of filamentous cyanobacterium Calothrix elsteri CCALA 953.</title>
        <authorList>
            <person name="Gagunashvili A.N."/>
            <person name="Elster J."/>
            <person name="Andresson O.S."/>
        </authorList>
    </citation>
    <scope>NUCLEOTIDE SEQUENCE [LARGE SCALE GENOMIC DNA]</scope>
    <source>
        <strain evidence="1 2">CCALA 953</strain>
    </source>
</reference>
<evidence type="ECO:0000313" key="1">
    <source>
        <dbReference type="EMBL" id="PAX53365.1"/>
    </source>
</evidence>
<dbReference type="EMBL" id="NTFS01000148">
    <property type="protein sequence ID" value="PAX53365.1"/>
    <property type="molecule type" value="Genomic_DNA"/>
</dbReference>
<dbReference type="RefSeq" id="WP_095722357.1">
    <property type="nucleotide sequence ID" value="NZ_NTFS01000148.1"/>
</dbReference>
<dbReference type="Proteomes" id="UP000218238">
    <property type="component" value="Unassembled WGS sequence"/>
</dbReference>
<comment type="caution">
    <text evidence="1">The sequence shown here is derived from an EMBL/GenBank/DDBJ whole genome shotgun (WGS) entry which is preliminary data.</text>
</comment>
<protein>
    <submittedName>
        <fullName evidence="1">Uncharacterized protein</fullName>
    </submittedName>
</protein>